<dbReference type="Gene3D" id="1.20.1250.20">
    <property type="entry name" value="MFS general substrate transporter like domains"/>
    <property type="match status" value="1"/>
</dbReference>
<evidence type="ECO:0000256" key="3">
    <source>
        <dbReference type="ARBA" id="ARBA00023136"/>
    </source>
</evidence>
<evidence type="ECO:0000313" key="5">
    <source>
        <dbReference type="EMBL" id="GEO41458.1"/>
    </source>
</evidence>
<keyword evidence="6" id="KW-1185">Reference proteome</keyword>
<gene>
    <name evidence="5" type="ORF">SAE02_56060</name>
</gene>
<dbReference type="EMBL" id="BJYZ01000028">
    <property type="protein sequence ID" value="GEO41458.1"/>
    <property type="molecule type" value="Genomic_DNA"/>
</dbReference>
<dbReference type="OrthoDB" id="8558006at2"/>
<keyword evidence="1 4" id="KW-0812">Transmembrane</keyword>
<keyword evidence="3 4" id="KW-0472">Membrane</keyword>
<feature type="transmembrane region" description="Helical" evidence="4">
    <location>
        <begin position="184"/>
        <end position="203"/>
    </location>
</feature>
<dbReference type="InterPro" id="IPR036259">
    <property type="entry name" value="MFS_trans_sf"/>
</dbReference>
<proteinExistence type="predicted"/>
<feature type="transmembrane region" description="Helical" evidence="4">
    <location>
        <begin position="99"/>
        <end position="117"/>
    </location>
</feature>
<feature type="transmembrane region" description="Helical" evidence="4">
    <location>
        <begin position="388"/>
        <end position="409"/>
    </location>
</feature>
<feature type="transmembrane region" description="Helical" evidence="4">
    <location>
        <begin position="275"/>
        <end position="293"/>
    </location>
</feature>
<feature type="transmembrane region" description="Helical" evidence="4">
    <location>
        <begin position="326"/>
        <end position="350"/>
    </location>
</feature>
<evidence type="ECO:0000256" key="1">
    <source>
        <dbReference type="ARBA" id="ARBA00022692"/>
    </source>
</evidence>
<evidence type="ECO:0000313" key="6">
    <source>
        <dbReference type="Proteomes" id="UP000321523"/>
    </source>
</evidence>
<dbReference type="AlphaFoldDB" id="A0A512DYA7"/>
<name>A0A512DYA7_9PROT</name>
<evidence type="ECO:0000256" key="2">
    <source>
        <dbReference type="ARBA" id="ARBA00022989"/>
    </source>
</evidence>
<dbReference type="PANTHER" id="PTHR23534:SF1">
    <property type="entry name" value="MAJOR FACILITATOR SUPERFAMILY PROTEIN"/>
    <property type="match status" value="1"/>
</dbReference>
<feature type="transmembrane region" description="Helical" evidence="4">
    <location>
        <begin position="362"/>
        <end position="382"/>
    </location>
</feature>
<feature type="transmembrane region" description="Helical" evidence="4">
    <location>
        <begin position="300"/>
        <end position="320"/>
    </location>
</feature>
<feature type="transmembrane region" description="Helical" evidence="4">
    <location>
        <begin position="123"/>
        <end position="139"/>
    </location>
</feature>
<comment type="caution">
    <text evidence="5">The sequence shown here is derived from an EMBL/GenBank/DDBJ whole genome shotgun (WGS) entry which is preliminary data.</text>
</comment>
<feature type="transmembrane region" description="Helical" evidence="4">
    <location>
        <begin position="236"/>
        <end position="255"/>
    </location>
</feature>
<feature type="transmembrane region" description="Helical" evidence="4">
    <location>
        <begin position="42"/>
        <end position="60"/>
    </location>
</feature>
<protein>
    <submittedName>
        <fullName evidence="5">MFS transporter</fullName>
    </submittedName>
</protein>
<sequence length="421" mass="44296">MDPAVNSADNPASAPAETQAATGAIKDKAAWRFVWLLSGSKMAQILVTSITVSFVGIVGGDLAGDAAYGTVPMMVVLLSAGLITLPASLLLARFGHRRNYVLSNLTGSAGSLAVALAIPWHSFPLLCLGCVAIGFYHAFAQYYRFSAAGAVRDTEKGQAISTVLVGGILAAFLGPVIASFSQEMFPPFIFIGPFVVLGGILALNAGLFAAVRDAPATVADPDRPGRTAGRIVRDPNFVIACSLASFSHLMMSYLMTATPIAVVGCGFPPDAAAQVVQWHLVAMFSPSLVLKFIDIDRHLWRIVGLGCCFLMGSLLILLGGQRLIDFNLGLVFLGFGWSFVYVGASTLLVTTLPQADQSKAQMINELFIWAASAAAAGASGWVLAVIGWFHLVVLGCIPIAVMACLAIAASRRRKLDHLLQA</sequence>
<dbReference type="Pfam" id="PF07690">
    <property type="entry name" value="MFS_1"/>
    <property type="match status" value="1"/>
</dbReference>
<dbReference type="PANTHER" id="PTHR23534">
    <property type="entry name" value="MFS PERMEASE"/>
    <property type="match status" value="1"/>
</dbReference>
<feature type="transmembrane region" description="Helical" evidence="4">
    <location>
        <begin position="66"/>
        <end position="92"/>
    </location>
</feature>
<keyword evidence="2 4" id="KW-1133">Transmembrane helix</keyword>
<accession>A0A512DYA7</accession>
<dbReference type="GO" id="GO:0022857">
    <property type="term" value="F:transmembrane transporter activity"/>
    <property type="evidence" value="ECO:0007669"/>
    <property type="project" value="InterPro"/>
</dbReference>
<dbReference type="SUPFAM" id="SSF103473">
    <property type="entry name" value="MFS general substrate transporter"/>
    <property type="match status" value="1"/>
</dbReference>
<evidence type="ECO:0000256" key="4">
    <source>
        <dbReference type="SAM" id="Phobius"/>
    </source>
</evidence>
<organism evidence="5 6">
    <name type="scientific">Skermanella aerolata</name>
    <dbReference type="NCBI Taxonomy" id="393310"/>
    <lineage>
        <taxon>Bacteria</taxon>
        <taxon>Pseudomonadati</taxon>
        <taxon>Pseudomonadota</taxon>
        <taxon>Alphaproteobacteria</taxon>
        <taxon>Rhodospirillales</taxon>
        <taxon>Azospirillaceae</taxon>
        <taxon>Skermanella</taxon>
    </lineage>
</organism>
<dbReference type="Proteomes" id="UP000321523">
    <property type="component" value="Unassembled WGS sequence"/>
</dbReference>
<reference evidence="5 6" key="1">
    <citation type="submission" date="2019-07" db="EMBL/GenBank/DDBJ databases">
        <title>Whole genome shotgun sequence of Skermanella aerolata NBRC 106429.</title>
        <authorList>
            <person name="Hosoyama A."/>
            <person name="Uohara A."/>
            <person name="Ohji S."/>
            <person name="Ichikawa N."/>
        </authorList>
    </citation>
    <scope>NUCLEOTIDE SEQUENCE [LARGE SCALE GENOMIC DNA]</scope>
    <source>
        <strain evidence="5 6">NBRC 106429</strain>
    </source>
</reference>
<dbReference type="InterPro" id="IPR011701">
    <property type="entry name" value="MFS"/>
</dbReference>
<feature type="transmembrane region" description="Helical" evidence="4">
    <location>
        <begin position="159"/>
        <end position="178"/>
    </location>
</feature>